<reference evidence="7" key="2">
    <citation type="journal article" date="2021" name="PeerJ">
        <title>Extensive microbial diversity within the chicken gut microbiome revealed by metagenomics and culture.</title>
        <authorList>
            <person name="Gilroy R."/>
            <person name="Ravi A."/>
            <person name="Getino M."/>
            <person name="Pursley I."/>
            <person name="Horton D.L."/>
            <person name="Alikhan N.F."/>
            <person name="Baker D."/>
            <person name="Gharbi K."/>
            <person name="Hall N."/>
            <person name="Watson M."/>
            <person name="Adriaenssens E.M."/>
            <person name="Foster-Nyarko E."/>
            <person name="Jarju S."/>
            <person name="Secka A."/>
            <person name="Antonio M."/>
            <person name="Oren A."/>
            <person name="Chaudhuri R.R."/>
            <person name="La Ragione R."/>
            <person name="Hildebrand F."/>
            <person name="Pallen M.J."/>
        </authorList>
    </citation>
    <scope>NUCLEOTIDE SEQUENCE</scope>
    <source>
        <strain evidence="7">CHK191-8634</strain>
    </source>
</reference>
<proteinExistence type="predicted"/>
<evidence type="ECO:0000256" key="3">
    <source>
        <dbReference type="ARBA" id="ARBA00022692"/>
    </source>
</evidence>
<dbReference type="PANTHER" id="PTHR33545:SF10">
    <property type="entry name" value="UPF0750 MEMBRANE PROTEIN YPJC"/>
    <property type="match status" value="1"/>
</dbReference>
<dbReference type="Proteomes" id="UP000824073">
    <property type="component" value="Unassembled WGS sequence"/>
</dbReference>
<organism evidence="7 8">
    <name type="scientific">Candidatus Ventrousia excrementavium</name>
    <dbReference type="NCBI Taxonomy" id="2840961"/>
    <lineage>
        <taxon>Bacteria</taxon>
        <taxon>Bacillati</taxon>
        <taxon>Bacillota</taxon>
        <taxon>Clostridia</taxon>
        <taxon>Eubacteriales</taxon>
        <taxon>Clostridiaceae</taxon>
        <taxon>Clostridiaceae incertae sedis</taxon>
        <taxon>Candidatus Ventrousia</taxon>
    </lineage>
</organism>
<feature type="transmembrane region" description="Helical" evidence="6">
    <location>
        <begin position="66"/>
        <end position="84"/>
    </location>
</feature>
<comment type="caution">
    <text evidence="7">The sequence shown here is derived from an EMBL/GenBank/DDBJ whole genome shotgun (WGS) entry which is preliminary data.</text>
</comment>
<evidence type="ECO:0000256" key="6">
    <source>
        <dbReference type="SAM" id="Phobius"/>
    </source>
</evidence>
<comment type="subcellular location">
    <subcellularLocation>
        <location evidence="1">Cell membrane</location>
        <topology evidence="1">Multi-pass membrane protein</topology>
    </subcellularLocation>
</comment>
<dbReference type="AlphaFoldDB" id="A0A9D1LKT9"/>
<keyword evidence="5 6" id="KW-0472">Membrane</keyword>
<keyword evidence="4 6" id="KW-1133">Transmembrane helix</keyword>
<dbReference type="InterPro" id="IPR051461">
    <property type="entry name" value="UPF0750_membrane"/>
</dbReference>
<dbReference type="GO" id="GO:0005886">
    <property type="term" value="C:plasma membrane"/>
    <property type="evidence" value="ECO:0007669"/>
    <property type="project" value="UniProtKB-SubCell"/>
</dbReference>
<dbReference type="Pfam" id="PF02588">
    <property type="entry name" value="YitT_membrane"/>
    <property type="match status" value="1"/>
</dbReference>
<evidence type="ECO:0000313" key="7">
    <source>
        <dbReference type="EMBL" id="HIU43300.1"/>
    </source>
</evidence>
<evidence type="ECO:0000313" key="8">
    <source>
        <dbReference type="Proteomes" id="UP000824073"/>
    </source>
</evidence>
<gene>
    <name evidence="7" type="ORF">IAB67_03270</name>
</gene>
<dbReference type="InterPro" id="IPR003740">
    <property type="entry name" value="YitT"/>
</dbReference>
<keyword evidence="2" id="KW-1003">Cell membrane</keyword>
<reference evidence="7" key="1">
    <citation type="submission" date="2020-10" db="EMBL/GenBank/DDBJ databases">
        <authorList>
            <person name="Gilroy R."/>
        </authorList>
    </citation>
    <scope>NUCLEOTIDE SEQUENCE</scope>
    <source>
        <strain evidence="7">CHK191-8634</strain>
    </source>
</reference>
<evidence type="ECO:0000256" key="1">
    <source>
        <dbReference type="ARBA" id="ARBA00004651"/>
    </source>
</evidence>
<evidence type="ECO:0000256" key="5">
    <source>
        <dbReference type="ARBA" id="ARBA00023136"/>
    </source>
</evidence>
<evidence type="ECO:0000256" key="2">
    <source>
        <dbReference type="ARBA" id="ARBA00022475"/>
    </source>
</evidence>
<feature type="transmembrane region" description="Helical" evidence="6">
    <location>
        <begin position="96"/>
        <end position="117"/>
    </location>
</feature>
<dbReference type="PANTHER" id="PTHR33545">
    <property type="entry name" value="UPF0750 MEMBRANE PROTEIN YITT-RELATED"/>
    <property type="match status" value="1"/>
</dbReference>
<protein>
    <submittedName>
        <fullName evidence="7">YitT family protein</fullName>
    </submittedName>
</protein>
<accession>A0A9D1LKT9</accession>
<feature type="transmembrane region" description="Helical" evidence="6">
    <location>
        <begin position="35"/>
        <end position="59"/>
    </location>
</feature>
<keyword evidence="3 6" id="KW-0812">Transmembrane</keyword>
<dbReference type="EMBL" id="DVMR01000033">
    <property type="protein sequence ID" value="HIU43300.1"/>
    <property type="molecule type" value="Genomic_DNA"/>
</dbReference>
<evidence type="ECO:0000256" key="4">
    <source>
        <dbReference type="ARBA" id="ARBA00022989"/>
    </source>
</evidence>
<name>A0A9D1LKT9_9CLOT</name>
<sequence>MTAVLGAFILAFGLYNVHSRCDVTEGGVLGMTLLLHHWFGVSPGISGFILDASCYLVGFRFLGKSFLRFSIVSSCAFSLSYSLLERFPPLLPDLSAMPLAAAIVGGLFVGIGVGIVVRQGGACGGDDALAMTISKVSGLQISRAYLFTDLVVLGLSLSYIAPLRIFYSLITVTISSFLIGRIQNLTLPIRSSKRLGD</sequence>